<reference evidence="1 2" key="1">
    <citation type="journal article" date="2011" name="BMC Genomics">
        <title>Complete genome sequence of Brachyspira intermedia reveals unique genomic features in Brachyspira species and phage-mediated horizontal gene transfer.</title>
        <authorList>
            <person name="Hafstrom T."/>
            <person name="Jansson D.S."/>
            <person name="Segerman B."/>
        </authorList>
    </citation>
    <scope>NUCLEOTIDE SEQUENCE [LARGE SCALE GENOMIC DNA]</scope>
    <source>
        <strain evidence="2">ATCC 51140 / PWS/A</strain>
    </source>
</reference>
<dbReference type="EMBL" id="CP002874">
    <property type="protein sequence ID" value="AEM20747.1"/>
    <property type="molecule type" value="Genomic_DNA"/>
</dbReference>
<dbReference type="HOGENOM" id="CLU_2631174_0_0_12"/>
<organism evidence="1 2">
    <name type="scientific">Brachyspira intermedia (strain ATCC 51140 / PWS/A)</name>
    <name type="common">Serpulina intermedia</name>
    <dbReference type="NCBI Taxonomy" id="1045858"/>
    <lineage>
        <taxon>Bacteria</taxon>
        <taxon>Pseudomonadati</taxon>
        <taxon>Spirochaetota</taxon>
        <taxon>Spirochaetia</taxon>
        <taxon>Brachyspirales</taxon>
        <taxon>Brachyspiraceae</taxon>
        <taxon>Brachyspira</taxon>
    </lineage>
</organism>
<sequence>MLEIESFTPSVKFFILILLMLSSREFIDDDVLSIALFASSAEIVKSLNLFAESLKNKEDSNDEFIFLCCFLYFVILY</sequence>
<proteinExistence type="predicted"/>
<name>G0EPN3_BRAIP</name>
<dbReference type="PATRIC" id="fig|1045858.4.peg.111"/>
<protein>
    <submittedName>
        <fullName evidence="1">Uncharacterized protein</fullName>
    </submittedName>
</protein>
<gene>
    <name evidence="1" type="ordered locus">Bint_0111</name>
</gene>
<evidence type="ECO:0000313" key="1">
    <source>
        <dbReference type="EMBL" id="AEM20747.1"/>
    </source>
</evidence>
<keyword evidence="2" id="KW-1185">Reference proteome</keyword>
<evidence type="ECO:0000313" key="2">
    <source>
        <dbReference type="Proteomes" id="UP000008522"/>
    </source>
</evidence>
<accession>G0EPN3</accession>
<dbReference type="Proteomes" id="UP000008522">
    <property type="component" value="Chromosome"/>
</dbReference>
<dbReference type="KEGG" id="bip:Bint_0111"/>
<dbReference type="AlphaFoldDB" id="G0EPN3"/>